<comment type="caution">
    <text evidence="1">The sequence shown here is derived from an EMBL/GenBank/DDBJ whole genome shotgun (WGS) entry which is preliminary data.</text>
</comment>
<evidence type="ECO:0000313" key="2">
    <source>
        <dbReference type="Proteomes" id="UP001049176"/>
    </source>
</evidence>
<reference evidence="1" key="1">
    <citation type="journal article" date="2021" name="Genome Biol. Evol.">
        <title>The assembled and annotated genome of the fairy-ring fungus Marasmius oreades.</title>
        <authorList>
            <person name="Hiltunen M."/>
            <person name="Ament-Velasquez S.L."/>
            <person name="Johannesson H."/>
        </authorList>
    </citation>
    <scope>NUCLEOTIDE SEQUENCE</scope>
    <source>
        <strain evidence="1">03SP1</strain>
    </source>
</reference>
<dbReference type="GeneID" id="66077581"/>
<dbReference type="KEGG" id="more:E1B28_008505"/>
<dbReference type="EMBL" id="CM032185">
    <property type="protein sequence ID" value="KAG7092131.1"/>
    <property type="molecule type" value="Genomic_DNA"/>
</dbReference>
<proteinExistence type="predicted"/>
<dbReference type="RefSeq" id="XP_043008601.1">
    <property type="nucleotide sequence ID" value="XM_043153317.1"/>
</dbReference>
<protein>
    <submittedName>
        <fullName evidence="1">Uncharacterized protein</fullName>
    </submittedName>
</protein>
<dbReference type="AlphaFoldDB" id="A0A9P7UTD0"/>
<dbReference type="Proteomes" id="UP001049176">
    <property type="component" value="Chromosome 5"/>
</dbReference>
<gene>
    <name evidence="1" type="ORF">E1B28_008505</name>
</gene>
<evidence type="ECO:0000313" key="1">
    <source>
        <dbReference type="EMBL" id="KAG7092131.1"/>
    </source>
</evidence>
<organism evidence="1 2">
    <name type="scientific">Marasmius oreades</name>
    <name type="common">fairy-ring Marasmius</name>
    <dbReference type="NCBI Taxonomy" id="181124"/>
    <lineage>
        <taxon>Eukaryota</taxon>
        <taxon>Fungi</taxon>
        <taxon>Dikarya</taxon>
        <taxon>Basidiomycota</taxon>
        <taxon>Agaricomycotina</taxon>
        <taxon>Agaricomycetes</taxon>
        <taxon>Agaricomycetidae</taxon>
        <taxon>Agaricales</taxon>
        <taxon>Marasmiineae</taxon>
        <taxon>Marasmiaceae</taxon>
        <taxon>Marasmius</taxon>
    </lineage>
</organism>
<accession>A0A9P7UTD0</accession>
<sequence>MSVKRTALVDLENGIKKRSRTFQEGVPESEKAQAELISVPIKKEDAKESWPPVRSRMKRESYETPVSVLKARSDVWALPLHLKSDKDRKMCLAGDEDKKITELSTHVIHLQKEQDKLARINIRLEMENTQLK</sequence>
<name>A0A9P7UTD0_9AGAR</name>
<keyword evidence="2" id="KW-1185">Reference proteome</keyword>